<gene>
    <name evidence="2" type="ORF">GCM10007088_15990</name>
</gene>
<evidence type="ECO:0000313" key="2">
    <source>
        <dbReference type="EMBL" id="GGM57904.1"/>
    </source>
</evidence>
<dbReference type="Proteomes" id="UP000653477">
    <property type="component" value="Unassembled WGS sequence"/>
</dbReference>
<sequence>MASSNRSKNYALIASVIVAGGLLLSSTKAAAQTGIALRLGQPDEVTLGVDGRLTLDMAAFAPVDKSNFTYLPSGATQEEPFRMAAGTSITQARLGFFGGYGNWTGRIDVNYTGQRITFCDIYAAYAFSPQTRLVLGHQLEPMSIGMNTSTRHGSVTTPLPLDFLIPYTRHWGLAGTHWGDKYWLGAGLFAGSSERVNARENHMGEGYGVSARAVWRPINTDQTTVHLGFSAVARTPERVTSDDGIVVLGGRSGSVVENRKFIAGGFSGIDHYTICDLEAAYRDDRFFVQGEALCSTFATKESPGVITNGVKTYNIDNIIYGSKSVSFWGGYLVGSYMLRGKQRSYSNSGAAFSNVNSEVEPGGNVELMIGASAIDTQNYMGQAYEALGAVNWYPNTAMMLGLSYTFTSFSKDAVALGRLRSSNGDGLSYRTLQLRAQFVF</sequence>
<protein>
    <submittedName>
        <fullName evidence="2">Porin</fullName>
    </submittedName>
</protein>
<accession>A0ABQ2H9Y9</accession>
<keyword evidence="3" id="KW-1185">Reference proteome</keyword>
<dbReference type="Gene3D" id="2.40.160.10">
    <property type="entry name" value="Porin"/>
    <property type="match status" value="1"/>
</dbReference>
<evidence type="ECO:0000256" key="1">
    <source>
        <dbReference type="SAM" id="SignalP"/>
    </source>
</evidence>
<dbReference type="Pfam" id="PF07396">
    <property type="entry name" value="Porin_O_P"/>
    <property type="match status" value="1"/>
</dbReference>
<reference evidence="3" key="1">
    <citation type="journal article" date="2019" name="Int. J. Syst. Evol. Microbiol.">
        <title>The Global Catalogue of Microorganisms (GCM) 10K type strain sequencing project: providing services to taxonomists for standard genome sequencing and annotation.</title>
        <authorList>
            <consortium name="The Broad Institute Genomics Platform"/>
            <consortium name="The Broad Institute Genome Sequencing Center for Infectious Disease"/>
            <person name="Wu L."/>
            <person name="Ma J."/>
        </authorList>
    </citation>
    <scope>NUCLEOTIDE SEQUENCE [LARGE SCALE GENOMIC DNA]</scope>
    <source>
        <strain evidence="3">JCM 30531</strain>
    </source>
</reference>
<comment type="caution">
    <text evidence="2">The sequence shown here is derived from an EMBL/GenBank/DDBJ whole genome shotgun (WGS) entry which is preliminary data.</text>
</comment>
<dbReference type="RefSeq" id="WP_188808488.1">
    <property type="nucleotide sequence ID" value="NZ_BMPU01000006.1"/>
</dbReference>
<name>A0ABQ2H9Y9_9PORP</name>
<dbReference type="EMBL" id="BMPU01000006">
    <property type="protein sequence ID" value="GGM57904.1"/>
    <property type="molecule type" value="Genomic_DNA"/>
</dbReference>
<feature type="chain" id="PRO_5047086045" evidence="1">
    <location>
        <begin position="32"/>
        <end position="440"/>
    </location>
</feature>
<dbReference type="InterPro" id="IPR010870">
    <property type="entry name" value="Porin_O/P"/>
</dbReference>
<keyword evidence="1" id="KW-0732">Signal</keyword>
<proteinExistence type="predicted"/>
<evidence type="ECO:0000313" key="3">
    <source>
        <dbReference type="Proteomes" id="UP000653477"/>
    </source>
</evidence>
<feature type="signal peptide" evidence="1">
    <location>
        <begin position="1"/>
        <end position="31"/>
    </location>
</feature>
<organism evidence="2 3">
    <name type="scientific">Porphyromonas pasteri</name>
    <dbReference type="NCBI Taxonomy" id="1583331"/>
    <lineage>
        <taxon>Bacteria</taxon>
        <taxon>Pseudomonadati</taxon>
        <taxon>Bacteroidota</taxon>
        <taxon>Bacteroidia</taxon>
        <taxon>Bacteroidales</taxon>
        <taxon>Porphyromonadaceae</taxon>
        <taxon>Porphyromonas</taxon>
    </lineage>
</organism>
<dbReference type="InterPro" id="IPR023614">
    <property type="entry name" value="Porin_dom_sf"/>
</dbReference>